<name>X1QPJ9_9ZZZZ</name>
<evidence type="ECO:0000313" key="7">
    <source>
        <dbReference type="EMBL" id="GAI52895.1"/>
    </source>
</evidence>
<dbReference type="Gene3D" id="2.70.98.70">
    <property type="match status" value="1"/>
</dbReference>
<keyword evidence="4" id="KW-0456">Lyase</keyword>
<feature type="non-terminal residue" evidence="7">
    <location>
        <position position="229"/>
    </location>
</feature>
<organism evidence="7">
    <name type="scientific">marine sediment metagenome</name>
    <dbReference type="NCBI Taxonomy" id="412755"/>
    <lineage>
        <taxon>unclassified sequences</taxon>
        <taxon>metagenomes</taxon>
        <taxon>ecological metagenomes</taxon>
    </lineage>
</organism>
<dbReference type="GO" id="GO:0042597">
    <property type="term" value="C:periplasmic space"/>
    <property type="evidence" value="ECO:0007669"/>
    <property type="project" value="UniProtKB-SubCell"/>
</dbReference>
<dbReference type="InterPro" id="IPR012480">
    <property type="entry name" value="Hepar_II_III_C"/>
</dbReference>
<comment type="subcellular location">
    <subcellularLocation>
        <location evidence="1">Periplasm</location>
    </subcellularLocation>
</comment>
<evidence type="ECO:0000259" key="6">
    <source>
        <dbReference type="Pfam" id="PF16889"/>
    </source>
</evidence>
<dbReference type="PANTHER" id="PTHR39210:SF1">
    <property type="entry name" value="HEPARIN-SULFATE LYASE"/>
    <property type="match status" value="1"/>
</dbReference>
<evidence type="ECO:0000256" key="3">
    <source>
        <dbReference type="ARBA" id="ARBA00022764"/>
    </source>
</evidence>
<feature type="domain" description="Heparinase II/III-like C-terminal" evidence="5">
    <location>
        <begin position="149"/>
        <end position="228"/>
    </location>
</feature>
<gene>
    <name evidence="7" type="ORF">S06H3_56486</name>
</gene>
<evidence type="ECO:0000256" key="2">
    <source>
        <dbReference type="ARBA" id="ARBA00022729"/>
    </source>
</evidence>
<sequence>QGNHLLQNLCGLLIGSCVFGGERAAVIREKALLHLSRVAEEQILADGMHEERSFSYHIKALLDLLEVVTLAQCGAFRSMGSKGQEAAQRLGRLVARMAGAVASTWEQVSDLPLMNDSEEVPQQIAELAIARASSVVGLSLPSTGDRCNGSGYLVGSVGPWSAVLDVGPAGPDHQMGHAHADHLGFEVWYRRRKLVCDSGNVTYNEGHKRQWYRSTAAHNTVRIEGQDSL</sequence>
<dbReference type="Pfam" id="PF07940">
    <property type="entry name" value="Hepar_II_III_C"/>
    <property type="match status" value="1"/>
</dbReference>
<accession>X1QPJ9</accession>
<evidence type="ECO:0000259" key="5">
    <source>
        <dbReference type="Pfam" id="PF07940"/>
    </source>
</evidence>
<dbReference type="InterPro" id="IPR031680">
    <property type="entry name" value="Hepar_II_III_N"/>
</dbReference>
<feature type="domain" description="Heparin-sulfate lyase N-terminal" evidence="6">
    <location>
        <begin position="1"/>
        <end position="119"/>
    </location>
</feature>
<keyword evidence="2" id="KW-0732">Signal</keyword>
<dbReference type="Gene3D" id="1.50.10.100">
    <property type="entry name" value="Chondroitin AC/alginate lyase"/>
    <property type="match status" value="1"/>
</dbReference>
<reference evidence="7" key="1">
    <citation type="journal article" date="2014" name="Front. Microbiol.">
        <title>High frequency of phylogenetically diverse reductive dehalogenase-homologous genes in deep subseafloor sedimentary metagenomes.</title>
        <authorList>
            <person name="Kawai M."/>
            <person name="Futagami T."/>
            <person name="Toyoda A."/>
            <person name="Takaki Y."/>
            <person name="Nishi S."/>
            <person name="Hori S."/>
            <person name="Arai W."/>
            <person name="Tsubouchi T."/>
            <person name="Morono Y."/>
            <person name="Uchiyama I."/>
            <person name="Ito T."/>
            <person name="Fujiyama A."/>
            <person name="Inagaki F."/>
            <person name="Takami H."/>
        </authorList>
    </citation>
    <scope>NUCLEOTIDE SEQUENCE</scope>
    <source>
        <strain evidence="7">Expedition CK06-06</strain>
    </source>
</reference>
<keyword evidence="3" id="KW-0574">Periplasm</keyword>
<protein>
    <submittedName>
        <fullName evidence="7">Uncharacterized protein</fullName>
    </submittedName>
</protein>
<comment type="caution">
    <text evidence="7">The sequence shown here is derived from an EMBL/GenBank/DDBJ whole genome shotgun (WGS) entry which is preliminary data.</text>
</comment>
<dbReference type="InterPro" id="IPR008929">
    <property type="entry name" value="Chondroitin_lyas"/>
</dbReference>
<dbReference type="GO" id="GO:0016829">
    <property type="term" value="F:lyase activity"/>
    <property type="evidence" value="ECO:0007669"/>
    <property type="project" value="UniProtKB-KW"/>
</dbReference>
<dbReference type="AlphaFoldDB" id="X1QPJ9"/>
<evidence type="ECO:0000256" key="1">
    <source>
        <dbReference type="ARBA" id="ARBA00004418"/>
    </source>
</evidence>
<dbReference type="Pfam" id="PF16889">
    <property type="entry name" value="Hepar_II_III_N"/>
    <property type="match status" value="1"/>
</dbReference>
<proteinExistence type="predicted"/>
<dbReference type="PANTHER" id="PTHR39210">
    <property type="entry name" value="HEPARIN-SULFATE LYASE"/>
    <property type="match status" value="1"/>
</dbReference>
<evidence type="ECO:0000256" key="4">
    <source>
        <dbReference type="ARBA" id="ARBA00023239"/>
    </source>
</evidence>
<dbReference type="EMBL" id="BARV01036336">
    <property type="protein sequence ID" value="GAI52895.1"/>
    <property type="molecule type" value="Genomic_DNA"/>
</dbReference>
<feature type="non-terminal residue" evidence="7">
    <location>
        <position position="1"/>
    </location>
</feature>